<keyword evidence="7" id="KW-0175">Coiled coil</keyword>
<feature type="compositionally biased region" description="Low complexity" evidence="8">
    <location>
        <begin position="49"/>
        <end position="63"/>
    </location>
</feature>
<dbReference type="PROSITE" id="PS00036">
    <property type="entry name" value="BZIP_BASIC"/>
    <property type="match status" value="1"/>
</dbReference>
<keyword evidence="5" id="KW-0804">Transcription</keyword>
<dbReference type="SMART" id="SM00338">
    <property type="entry name" value="BRLZ"/>
    <property type="match status" value="1"/>
</dbReference>
<evidence type="ECO:0000256" key="3">
    <source>
        <dbReference type="ARBA" id="ARBA00023015"/>
    </source>
</evidence>
<dbReference type="InterPro" id="IPR046347">
    <property type="entry name" value="bZIP_sf"/>
</dbReference>
<dbReference type="SUPFAM" id="SSF57959">
    <property type="entry name" value="Leucine zipper domain"/>
    <property type="match status" value="1"/>
</dbReference>
<dbReference type="CDD" id="cd14704">
    <property type="entry name" value="bZIP_HY5-like"/>
    <property type="match status" value="1"/>
</dbReference>
<dbReference type="Pfam" id="PF00170">
    <property type="entry name" value="bZIP_1"/>
    <property type="match status" value="1"/>
</dbReference>
<evidence type="ECO:0000256" key="4">
    <source>
        <dbReference type="ARBA" id="ARBA00023125"/>
    </source>
</evidence>
<dbReference type="PANTHER" id="PTHR46714">
    <property type="entry name" value="TRANSCRIPTIONAL ACTIVATOR HAC1"/>
    <property type="match status" value="1"/>
</dbReference>
<dbReference type="Proteomes" id="UP000596660">
    <property type="component" value="Unplaced"/>
</dbReference>
<dbReference type="GO" id="GO:0010218">
    <property type="term" value="P:response to far red light"/>
    <property type="evidence" value="ECO:0007669"/>
    <property type="project" value="TreeGrafter"/>
</dbReference>
<evidence type="ECO:0000256" key="7">
    <source>
        <dbReference type="SAM" id="Coils"/>
    </source>
</evidence>
<dbReference type="GO" id="GO:0005634">
    <property type="term" value="C:nucleus"/>
    <property type="evidence" value="ECO:0007669"/>
    <property type="project" value="UniProtKB-SubCell"/>
</dbReference>
<reference evidence="10" key="1">
    <citation type="journal article" date="2017" name="Nature">
        <title>The genome of Chenopodium quinoa.</title>
        <authorList>
            <person name="Jarvis D.E."/>
            <person name="Ho Y.S."/>
            <person name="Lightfoot D.J."/>
            <person name="Schmoeckel S.M."/>
            <person name="Li B."/>
            <person name="Borm T.J.A."/>
            <person name="Ohyanagi H."/>
            <person name="Mineta K."/>
            <person name="Michell C.T."/>
            <person name="Saber N."/>
            <person name="Kharbatia N.M."/>
            <person name="Rupper R.R."/>
            <person name="Sharp A.R."/>
            <person name="Dally N."/>
            <person name="Boughton B.A."/>
            <person name="Woo Y.H."/>
            <person name="Gao G."/>
            <person name="Schijlen E.G.W.M."/>
            <person name="Guo X."/>
            <person name="Momin A.A."/>
            <person name="Negrao S."/>
            <person name="Al-Babili S."/>
            <person name="Gehring C."/>
            <person name="Roessner U."/>
            <person name="Jung C."/>
            <person name="Murphy K."/>
            <person name="Arold S.T."/>
            <person name="Gojobori T."/>
            <person name="van der Linden C.G."/>
            <person name="van Loo E.N."/>
            <person name="Jellen E.N."/>
            <person name="Maughan P.J."/>
            <person name="Tester M."/>
        </authorList>
    </citation>
    <scope>NUCLEOTIDE SEQUENCE [LARGE SCALE GENOMIC DNA]</scope>
    <source>
        <strain evidence="10">cv. PI 614886</strain>
    </source>
</reference>
<evidence type="ECO:0000256" key="6">
    <source>
        <dbReference type="ARBA" id="ARBA00023242"/>
    </source>
</evidence>
<dbReference type="InterPro" id="IPR004827">
    <property type="entry name" value="bZIP"/>
</dbReference>
<feature type="region of interest" description="Disordered" evidence="8">
    <location>
        <begin position="1"/>
        <end position="79"/>
    </location>
</feature>
<dbReference type="GO" id="GO:0003677">
    <property type="term" value="F:DNA binding"/>
    <property type="evidence" value="ECO:0007669"/>
    <property type="project" value="UniProtKB-KW"/>
</dbReference>
<evidence type="ECO:0000313" key="10">
    <source>
        <dbReference type="EnsemblPlants" id="AUR62002522-RA:cds"/>
    </source>
</evidence>
<comment type="similarity">
    <text evidence="2">Belongs to the bZIP family.</text>
</comment>
<evidence type="ECO:0000313" key="11">
    <source>
        <dbReference type="Proteomes" id="UP000596660"/>
    </source>
</evidence>
<dbReference type="GO" id="GO:0000981">
    <property type="term" value="F:DNA-binding transcription factor activity, RNA polymerase II-specific"/>
    <property type="evidence" value="ECO:0007669"/>
    <property type="project" value="InterPro"/>
</dbReference>
<comment type="subcellular location">
    <subcellularLocation>
        <location evidence="1">Nucleus</location>
    </subcellularLocation>
</comment>
<organism evidence="10 11">
    <name type="scientific">Chenopodium quinoa</name>
    <name type="common">Quinoa</name>
    <dbReference type="NCBI Taxonomy" id="63459"/>
    <lineage>
        <taxon>Eukaryota</taxon>
        <taxon>Viridiplantae</taxon>
        <taxon>Streptophyta</taxon>
        <taxon>Embryophyta</taxon>
        <taxon>Tracheophyta</taxon>
        <taxon>Spermatophyta</taxon>
        <taxon>Magnoliopsida</taxon>
        <taxon>eudicotyledons</taxon>
        <taxon>Gunneridae</taxon>
        <taxon>Pentapetalae</taxon>
        <taxon>Caryophyllales</taxon>
        <taxon>Chenopodiaceae</taxon>
        <taxon>Chenopodioideae</taxon>
        <taxon>Atripliceae</taxon>
        <taxon>Chenopodium</taxon>
    </lineage>
</organism>
<dbReference type="InterPro" id="IPR044280">
    <property type="entry name" value="Hac1/HY5"/>
</dbReference>
<dbReference type="GO" id="GO:0010114">
    <property type="term" value="P:response to red light"/>
    <property type="evidence" value="ECO:0007669"/>
    <property type="project" value="TreeGrafter"/>
</dbReference>
<keyword evidence="3" id="KW-0805">Transcription regulation</keyword>
<dbReference type="AlphaFoldDB" id="A0A803KU14"/>
<reference evidence="10" key="2">
    <citation type="submission" date="2021-03" db="UniProtKB">
        <authorList>
            <consortium name="EnsemblPlants"/>
        </authorList>
    </citation>
    <scope>IDENTIFICATION</scope>
</reference>
<dbReference type="GO" id="GO:0045944">
    <property type="term" value="P:positive regulation of transcription by RNA polymerase II"/>
    <property type="evidence" value="ECO:0007669"/>
    <property type="project" value="InterPro"/>
</dbReference>
<evidence type="ECO:0000256" key="2">
    <source>
        <dbReference type="ARBA" id="ARBA00007163"/>
    </source>
</evidence>
<dbReference type="GO" id="GO:0010017">
    <property type="term" value="P:red or far-red light signaling pathway"/>
    <property type="evidence" value="ECO:0007669"/>
    <property type="project" value="TreeGrafter"/>
</dbReference>
<dbReference type="EnsemblPlants" id="AUR62002522-RA">
    <property type="protein sequence ID" value="AUR62002522-RA:cds"/>
    <property type="gene ID" value="AUR62002522"/>
</dbReference>
<feature type="compositionally biased region" description="Low complexity" evidence="8">
    <location>
        <begin position="1"/>
        <end position="24"/>
    </location>
</feature>
<keyword evidence="11" id="KW-1185">Reference proteome</keyword>
<feature type="coiled-coil region" evidence="7">
    <location>
        <begin position="98"/>
        <end position="132"/>
    </location>
</feature>
<accession>A0A803KU14</accession>
<sequence length="278" mass="31212">MAQPATLPLLPLSISTTTGNNSNLEESDEELFMVPDMEAGEEEETKMINQGSLQSSNSNNNGGEVAPPKRKRGRNPVDKEYRRLKRLLRNRVSAQQARERKKVYVNDLESRANELQEQNFKLEEKISTLVNENTMLRKLSFLNGYFILTSSSTAFLISGDSCYWDILMVENCDDNSNKSVDIVTNQNMHPSSDGDAMEGVVTAASPSATPPIQQKVSFREVVKASSQWFLEARKIVITSTEWEDESFIPPAHAKVVSFPKAKASVETNFDGKMFRYLC</sequence>
<evidence type="ECO:0000259" key="9">
    <source>
        <dbReference type="PROSITE" id="PS50217"/>
    </source>
</evidence>
<dbReference type="PANTHER" id="PTHR46714:SF5">
    <property type="entry name" value="TRANSCRIPTION FACTOR HY5-LIKE"/>
    <property type="match status" value="1"/>
</dbReference>
<evidence type="ECO:0000256" key="8">
    <source>
        <dbReference type="SAM" id="MobiDB-lite"/>
    </source>
</evidence>
<name>A0A803KU14_CHEQI</name>
<protein>
    <recommendedName>
        <fullName evidence="9">BZIP domain-containing protein</fullName>
    </recommendedName>
</protein>
<dbReference type="Gene3D" id="1.20.5.490">
    <property type="entry name" value="Single helix bin"/>
    <property type="match status" value="1"/>
</dbReference>
<feature type="domain" description="BZIP" evidence="9">
    <location>
        <begin position="80"/>
        <end position="137"/>
    </location>
</feature>
<evidence type="ECO:0000256" key="5">
    <source>
        <dbReference type="ARBA" id="ARBA00023163"/>
    </source>
</evidence>
<keyword evidence="4" id="KW-0238">DNA-binding</keyword>
<dbReference type="Gramene" id="AUR62002522-RA">
    <property type="protein sequence ID" value="AUR62002522-RA:cds"/>
    <property type="gene ID" value="AUR62002522"/>
</dbReference>
<keyword evidence="6" id="KW-0539">Nucleus</keyword>
<dbReference type="GO" id="GO:0010099">
    <property type="term" value="P:regulation of photomorphogenesis"/>
    <property type="evidence" value="ECO:0007669"/>
    <property type="project" value="TreeGrafter"/>
</dbReference>
<proteinExistence type="inferred from homology"/>
<dbReference type="PROSITE" id="PS50217">
    <property type="entry name" value="BZIP"/>
    <property type="match status" value="1"/>
</dbReference>
<evidence type="ECO:0000256" key="1">
    <source>
        <dbReference type="ARBA" id="ARBA00004123"/>
    </source>
</evidence>